<dbReference type="RefSeq" id="XP_033458326.1">
    <property type="nucleotide sequence ID" value="XM_033600123.1"/>
</dbReference>
<dbReference type="Proteomes" id="UP000504637">
    <property type="component" value="Unplaced"/>
</dbReference>
<reference evidence="2" key="2">
    <citation type="submission" date="2020-04" db="EMBL/GenBank/DDBJ databases">
        <authorList>
            <consortium name="NCBI Genome Project"/>
        </authorList>
    </citation>
    <scope>NUCLEOTIDE SEQUENCE</scope>
    <source>
        <strain evidence="2">CBS 342.82</strain>
    </source>
</reference>
<protein>
    <submittedName>
        <fullName evidence="2">Uncharacterized protein</fullName>
    </submittedName>
</protein>
<accession>A0A6J3LZS3</accession>
<evidence type="ECO:0000313" key="2">
    <source>
        <dbReference type="RefSeq" id="XP_033458326.1"/>
    </source>
</evidence>
<dbReference type="AlphaFoldDB" id="A0A6J3LZS3"/>
<reference evidence="2" key="1">
    <citation type="submission" date="2020-01" db="EMBL/GenBank/DDBJ databases">
        <authorList>
            <consortium name="DOE Joint Genome Institute"/>
            <person name="Haridas S."/>
            <person name="Albert R."/>
            <person name="Binder M."/>
            <person name="Bloem J."/>
            <person name="Labutti K."/>
            <person name="Salamov A."/>
            <person name="Andreopoulos B."/>
            <person name="Baker S.E."/>
            <person name="Barry K."/>
            <person name="Bills G."/>
            <person name="Bluhm B.H."/>
            <person name="Cannon C."/>
            <person name="Castanera R."/>
            <person name="Culley D.E."/>
            <person name="Daum C."/>
            <person name="Ezra D."/>
            <person name="Gonzalez J.B."/>
            <person name="Henrissat B."/>
            <person name="Kuo A."/>
            <person name="Liang C."/>
            <person name="Lipzen A."/>
            <person name="Lutzoni F."/>
            <person name="Magnuson J."/>
            <person name="Mondo S."/>
            <person name="Nolan M."/>
            <person name="Ohm R."/>
            <person name="Pangilinan J."/>
            <person name="Park H.-J."/>
            <person name="Ramirez L."/>
            <person name="Alfaro M."/>
            <person name="Sun H."/>
            <person name="Tritt A."/>
            <person name="Yoshinaga Y."/>
            <person name="Zwiers L.-H."/>
            <person name="Turgeon B.G."/>
            <person name="Goodwin S.B."/>
            <person name="Spatafora J.W."/>
            <person name="Crous P.W."/>
            <person name="Grigoriev I.V."/>
        </authorList>
    </citation>
    <scope>NUCLEOTIDE SEQUENCE</scope>
    <source>
        <strain evidence="2">CBS 342.82</strain>
    </source>
</reference>
<keyword evidence="1" id="KW-1185">Reference proteome</keyword>
<gene>
    <name evidence="2" type="ORF">K489DRAFT_270912</name>
</gene>
<reference evidence="2" key="3">
    <citation type="submission" date="2025-08" db="UniProtKB">
        <authorList>
            <consortium name="RefSeq"/>
        </authorList>
    </citation>
    <scope>IDENTIFICATION</scope>
    <source>
        <strain evidence="2">CBS 342.82</strain>
    </source>
</reference>
<dbReference type="GeneID" id="54357923"/>
<evidence type="ECO:0000313" key="1">
    <source>
        <dbReference type="Proteomes" id="UP000504637"/>
    </source>
</evidence>
<name>A0A6J3LZS3_9PEZI</name>
<dbReference type="OrthoDB" id="3924921at2759"/>
<sequence length="228" mass="24277">MMADSSISRPSITVSLHASHDELDLSGKSPFDFDITATLCADKAVVIYSSDTILSPVAALLQGGLEFTPLGEEALLPQITRFSSPPSEPTRTWNSANFIVLGPGAPKSIRIPFGALEPLAGDQFDLRFWMNTAAFKAGKTYKARLPSTAKIRWWRIATAAEVKSGTPALPGGFLSALTSAVISWWNGPCSVDEGVPVLPETEQLTVVVEGDGVSFTCKGVPTEIPRNG</sequence>
<organism evidence="2">
    <name type="scientific">Dissoconium aciculare CBS 342.82</name>
    <dbReference type="NCBI Taxonomy" id="1314786"/>
    <lineage>
        <taxon>Eukaryota</taxon>
        <taxon>Fungi</taxon>
        <taxon>Dikarya</taxon>
        <taxon>Ascomycota</taxon>
        <taxon>Pezizomycotina</taxon>
        <taxon>Dothideomycetes</taxon>
        <taxon>Dothideomycetidae</taxon>
        <taxon>Mycosphaerellales</taxon>
        <taxon>Dissoconiaceae</taxon>
        <taxon>Dissoconium</taxon>
    </lineage>
</organism>
<proteinExistence type="predicted"/>